<evidence type="ECO:0000256" key="1">
    <source>
        <dbReference type="SAM" id="MobiDB-lite"/>
    </source>
</evidence>
<reference evidence="2" key="1">
    <citation type="submission" date="2020-02" db="EMBL/GenBank/DDBJ databases">
        <authorList>
            <person name="Meier V. D."/>
        </authorList>
    </citation>
    <scope>NUCLEOTIDE SEQUENCE</scope>
    <source>
        <strain evidence="2">AVDCRST_MAG57</strain>
    </source>
</reference>
<feature type="compositionally biased region" description="Basic residues" evidence="1">
    <location>
        <begin position="17"/>
        <end position="26"/>
    </location>
</feature>
<feature type="region of interest" description="Disordered" evidence="1">
    <location>
        <begin position="14"/>
        <end position="90"/>
    </location>
</feature>
<protein>
    <submittedName>
        <fullName evidence="2">Uncharacterized protein</fullName>
    </submittedName>
</protein>
<dbReference type="AlphaFoldDB" id="A0A6J4IBL2"/>
<feature type="non-terminal residue" evidence="2">
    <location>
        <position position="203"/>
    </location>
</feature>
<feature type="region of interest" description="Disordered" evidence="1">
    <location>
        <begin position="106"/>
        <end position="203"/>
    </location>
</feature>
<accession>A0A6J4IBL2</accession>
<feature type="compositionally biased region" description="Basic and acidic residues" evidence="1">
    <location>
        <begin position="27"/>
        <end position="50"/>
    </location>
</feature>
<evidence type="ECO:0000313" key="2">
    <source>
        <dbReference type="EMBL" id="CAA9245547.1"/>
    </source>
</evidence>
<feature type="compositionally biased region" description="Low complexity" evidence="1">
    <location>
        <begin position="126"/>
        <end position="136"/>
    </location>
</feature>
<sequence>AHLFPVLRRVRTQGARRPVRCRRPRRRDVLRGMEERRPDRPPRRPGEPPRHAAGLRRRGRVRWRAAGGLVAPGGGPAALRHPVRGTGRPAARRPAGLVAAVVAAGRPPAQHHRVRHPPRGPPAGPPRLGAARTAPGVAGRPVGRGEPVRPHRRRPAGPRPPPQRRARHGEALRQGWAHRRRRAVGAAALGFGPPRRGPRHHQL</sequence>
<feature type="compositionally biased region" description="Basic residues" evidence="1">
    <location>
        <begin position="109"/>
        <end position="118"/>
    </location>
</feature>
<proteinExistence type="predicted"/>
<dbReference type="EMBL" id="CADCTI010000155">
    <property type="protein sequence ID" value="CAA9245547.1"/>
    <property type="molecule type" value="Genomic_DNA"/>
</dbReference>
<feature type="non-terminal residue" evidence="2">
    <location>
        <position position="1"/>
    </location>
</feature>
<name>A0A6J4IBL2_9ACTN</name>
<feature type="compositionally biased region" description="Basic residues" evidence="1">
    <location>
        <begin position="53"/>
        <end position="63"/>
    </location>
</feature>
<gene>
    <name evidence="2" type="ORF">AVDCRST_MAG57-1717</name>
</gene>
<feature type="compositionally biased region" description="Basic residues" evidence="1">
    <location>
        <begin position="150"/>
        <end position="167"/>
    </location>
</feature>
<organism evidence="2">
    <name type="scientific">uncultured Blastococcus sp</name>
    <dbReference type="NCBI Taxonomy" id="217144"/>
    <lineage>
        <taxon>Bacteria</taxon>
        <taxon>Bacillati</taxon>
        <taxon>Actinomycetota</taxon>
        <taxon>Actinomycetes</taxon>
        <taxon>Geodermatophilales</taxon>
        <taxon>Geodermatophilaceae</taxon>
        <taxon>Blastococcus</taxon>
        <taxon>environmental samples</taxon>
    </lineage>
</organism>